<keyword evidence="3" id="KW-0788">Thiol protease</keyword>
<dbReference type="AlphaFoldDB" id="A0AAW5YZM3"/>
<gene>
    <name evidence="5" type="ORF">PF586_08875</name>
</gene>
<feature type="active site" description="Acyl-thioester intermediate" evidence="4">
    <location>
        <position position="198"/>
    </location>
</feature>
<dbReference type="InterPro" id="IPR023365">
    <property type="entry name" value="Sortase_dom-sf"/>
</dbReference>
<dbReference type="GO" id="GO:0008234">
    <property type="term" value="F:cysteine-type peptidase activity"/>
    <property type="evidence" value="ECO:0007669"/>
    <property type="project" value="UniProtKB-KW"/>
</dbReference>
<evidence type="ECO:0000256" key="1">
    <source>
        <dbReference type="ARBA" id="ARBA00022670"/>
    </source>
</evidence>
<dbReference type="RefSeq" id="WP_271024875.1">
    <property type="nucleotide sequence ID" value="NZ_JAQIEY010000038.1"/>
</dbReference>
<dbReference type="Gene3D" id="2.40.260.10">
    <property type="entry name" value="Sortase"/>
    <property type="match status" value="1"/>
</dbReference>
<dbReference type="GO" id="GO:0006508">
    <property type="term" value="P:proteolysis"/>
    <property type="evidence" value="ECO:0007669"/>
    <property type="project" value="UniProtKB-KW"/>
</dbReference>
<evidence type="ECO:0000313" key="6">
    <source>
        <dbReference type="Proteomes" id="UP001210502"/>
    </source>
</evidence>
<evidence type="ECO:0000256" key="3">
    <source>
        <dbReference type="ARBA" id="ARBA00022807"/>
    </source>
</evidence>
<dbReference type="CDD" id="cd06165">
    <property type="entry name" value="Sortase_A"/>
    <property type="match status" value="1"/>
</dbReference>
<dbReference type="SUPFAM" id="SSF63817">
    <property type="entry name" value="Sortase"/>
    <property type="match status" value="1"/>
</dbReference>
<dbReference type="InterPro" id="IPR005754">
    <property type="entry name" value="Sortase"/>
</dbReference>
<dbReference type="Proteomes" id="UP001210502">
    <property type="component" value="Unassembled WGS sequence"/>
</dbReference>
<proteinExistence type="predicted"/>
<accession>A0AAW5YZM3</accession>
<organism evidence="5 6">
    <name type="scientific">Lactobacillus delbrueckii</name>
    <dbReference type="NCBI Taxonomy" id="1584"/>
    <lineage>
        <taxon>Bacteria</taxon>
        <taxon>Bacillati</taxon>
        <taxon>Bacillota</taxon>
        <taxon>Bacilli</taxon>
        <taxon>Lactobacillales</taxon>
        <taxon>Lactobacillaceae</taxon>
        <taxon>Lactobacillus</taxon>
    </lineage>
</organism>
<keyword evidence="2" id="KW-0378">Hydrolase</keyword>
<sequence>MKNKKKEGRQVHSLSNLAALLLLFFGGAALWGSEAGDLKIRENSQETVSHLTAKKIKENEKNKASFDFKKVKELTNADKLEKENKSTSGAIGIISVPSVKMTLPVMKGLSNYAMTTGGGTMREDMQMGKGNYALAGHYMTNKGELFEPVERIKKGNMVYLTDLKKVYSYKVYWKKVVAPTAVYLTEDTKKPIVTLITCADGGKNRWAVRGKLVKTEKAENGNLDFFKSEN</sequence>
<keyword evidence="1" id="KW-0645">Protease</keyword>
<dbReference type="NCBIfam" id="TIGR01076">
    <property type="entry name" value="sortase_fam"/>
    <property type="match status" value="1"/>
</dbReference>
<comment type="caution">
    <text evidence="5">The sequence shown here is derived from an EMBL/GenBank/DDBJ whole genome shotgun (WGS) entry which is preliminary data.</text>
</comment>
<feature type="active site" description="Proton donor/acceptor" evidence="4">
    <location>
        <position position="137"/>
    </location>
</feature>
<evidence type="ECO:0000313" key="5">
    <source>
        <dbReference type="EMBL" id="MDA3768542.1"/>
    </source>
</evidence>
<dbReference type="InterPro" id="IPR042007">
    <property type="entry name" value="Sortase_A"/>
</dbReference>
<dbReference type="Pfam" id="PF04203">
    <property type="entry name" value="Sortase"/>
    <property type="match status" value="1"/>
</dbReference>
<evidence type="ECO:0000256" key="4">
    <source>
        <dbReference type="PIRSR" id="PIRSR605754-1"/>
    </source>
</evidence>
<dbReference type="EMBL" id="JAQIEY010000038">
    <property type="protein sequence ID" value="MDA3768542.1"/>
    <property type="molecule type" value="Genomic_DNA"/>
</dbReference>
<reference evidence="5" key="1">
    <citation type="submission" date="2023-01" db="EMBL/GenBank/DDBJ databases">
        <title>Sequencing of the bacterial strains from artisanal fermented milk Matsoni.</title>
        <authorList>
            <person name="Rozman V."/>
            <person name="Accetto T."/>
            <person name="Bogovic Matijasic B."/>
        </authorList>
    </citation>
    <scope>NUCLEOTIDE SEQUENCE</scope>
    <source>
        <strain evidence="5">Lbl333</strain>
    </source>
</reference>
<name>A0AAW5YZM3_9LACO</name>
<protein>
    <submittedName>
        <fullName evidence="5">Class A sortase</fullName>
    </submittedName>
</protein>
<evidence type="ECO:0000256" key="2">
    <source>
        <dbReference type="ARBA" id="ARBA00022801"/>
    </source>
</evidence>